<comment type="caution">
    <text evidence="8">The sequence shown here is derived from an EMBL/GenBank/DDBJ whole genome shotgun (WGS) entry which is preliminary data.</text>
</comment>
<evidence type="ECO:0000256" key="2">
    <source>
        <dbReference type="ARBA" id="ARBA00023015"/>
    </source>
</evidence>
<reference evidence="8" key="1">
    <citation type="submission" date="2022-07" db="EMBL/GenBank/DDBJ databases">
        <title>Phylogenomic reconstructions and comparative analyses of Kickxellomycotina fungi.</title>
        <authorList>
            <person name="Reynolds N.K."/>
            <person name="Stajich J.E."/>
            <person name="Barry K."/>
            <person name="Grigoriev I.V."/>
            <person name="Crous P."/>
            <person name="Smith M.E."/>
        </authorList>
    </citation>
    <scope>NUCLEOTIDE SEQUENCE</scope>
    <source>
        <strain evidence="8">RSA 1196</strain>
    </source>
</reference>
<protein>
    <recommendedName>
        <fullName evidence="6">Transcriptional activator HAP2</fullName>
    </recommendedName>
</protein>
<dbReference type="SMART" id="SM00521">
    <property type="entry name" value="CBF"/>
    <property type="match status" value="1"/>
</dbReference>
<dbReference type="GO" id="GO:0003677">
    <property type="term" value="F:DNA binding"/>
    <property type="evidence" value="ECO:0007669"/>
    <property type="project" value="UniProtKB-KW"/>
</dbReference>
<evidence type="ECO:0000256" key="5">
    <source>
        <dbReference type="ARBA" id="ARBA00023242"/>
    </source>
</evidence>
<evidence type="ECO:0000256" key="7">
    <source>
        <dbReference type="SAM" id="MobiDB-lite"/>
    </source>
</evidence>
<name>A0A9W8E2A0_9FUNG</name>
<comment type="subcellular location">
    <subcellularLocation>
        <location evidence="1 6">Nucleus</location>
    </subcellularLocation>
</comment>
<feature type="compositionally biased region" description="Polar residues" evidence="7">
    <location>
        <begin position="182"/>
        <end position="200"/>
    </location>
</feature>
<keyword evidence="9" id="KW-1185">Reference proteome</keyword>
<dbReference type="AlphaFoldDB" id="A0A9W8E2A0"/>
<dbReference type="InterPro" id="IPR001289">
    <property type="entry name" value="NFYA"/>
</dbReference>
<evidence type="ECO:0000256" key="4">
    <source>
        <dbReference type="ARBA" id="ARBA00023163"/>
    </source>
</evidence>
<feature type="region of interest" description="Disordered" evidence="7">
    <location>
        <begin position="154"/>
        <end position="200"/>
    </location>
</feature>
<evidence type="ECO:0000256" key="6">
    <source>
        <dbReference type="RuleBase" id="RU367155"/>
    </source>
</evidence>
<sequence length="200" mass="22342">MQSSESQHTDGYRRNMHNGSHFNMIPTSYATNGHSTEAHPQTSLQLNNYNAGQQLPISYAQQNHYNDMTALQVHTQSLLSSQNNHLMLSSPTVAATPSMPSTPTHTQPSAAAHGVDRPMYVNAKQYHRILKRRAARAKQLADNKISRIRKKYLHESRHRHAMRRPRGPGGRFLTAAEVAELDSQSPHQEDNSSGNASEQA</sequence>
<feature type="compositionally biased region" description="Polar residues" evidence="7">
    <location>
        <begin position="93"/>
        <end position="109"/>
    </location>
</feature>
<dbReference type="Proteomes" id="UP001150925">
    <property type="component" value="Unassembled WGS sequence"/>
</dbReference>
<evidence type="ECO:0000256" key="1">
    <source>
        <dbReference type="ARBA" id="ARBA00004123"/>
    </source>
</evidence>
<comment type="function">
    <text evidence="6">Component of the sequence-specific heterotrimeric transcription factor (NF-Y) which specifically recognizes a 5'-CCAAT-3' box motif found in the promoters of its target genes.</text>
</comment>
<dbReference type="GO" id="GO:0005634">
    <property type="term" value="C:nucleus"/>
    <property type="evidence" value="ECO:0007669"/>
    <property type="project" value="UniProtKB-SubCell"/>
</dbReference>
<evidence type="ECO:0000313" key="8">
    <source>
        <dbReference type="EMBL" id="KAJ1960709.1"/>
    </source>
</evidence>
<feature type="region of interest" description="Disordered" evidence="7">
    <location>
        <begin position="93"/>
        <end position="113"/>
    </location>
</feature>
<feature type="region of interest" description="Disordered" evidence="7">
    <location>
        <begin position="1"/>
        <end position="40"/>
    </location>
</feature>
<dbReference type="PRINTS" id="PR00616">
    <property type="entry name" value="CCAATSUBUNTB"/>
</dbReference>
<comment type="similarity">
    <text evidence="6">Belongs to the NFYA/HAP2 subunit family.</text>
</comment>
<evidence type="ECO:0000313" key="9">
    <source>
        <dbReference type="Proteomes" id="UP001150925"/>
    </source>
</evidence>
<organism evidence="8 9">
    <name type="scientific">Dispira parvispora</name>
    <dbReference type="NCBI Taxonomy" id="1520584"/>
    <lineage>
        <taxon>Eukaryota</taxon>
        <taxon>Fungi</taxon>
        <taxon>Fungi incertae sedis</taxon>
        <taxon>Zoopagomycota</taxon>
        <taxon>Kickxellomycotina</taxon>
        <taxon>Dimargaritomycetes</taxon>
        <taxon>Dimargaritales</taxon>
        <taxon>Dimargaritaceae</taxon>
        <taxon>Dispira</taxon>
    </lineage>
</organism>
<evidence type="ECO:0000256" key="3">
    <source>
        <dbReference type="ARBA" id="ARBA00023125"/>
    </source>
</evidence>
<proteinExistence type="inferred from homology"/>
<dbReference type="GO" id="GO:0003700">
    <property type="term" value="F:DNA-binding transcription factor activity"/>
    <property type="evidence" value="ECO:0007669"/>
    <property type="project" value="UniProtKB-UniRule"/>
</dbReference>
<gene>
    <name evidence="8" type="primary">HAP2_3</name>
    <name evidence="8" type="ORF">IWQ62_004122</name>
</gene>
<feature type="compositionally biased region" description="Polar residues" evidence="7">
    <location>
        <begin position="17"/>
        <end position="40"/>
    </location>
</feature>
<dbReference type="OrthoDB" id="1097733at2759"/>
<dbReference type="PROSITE" id="PS51152">
    <property type="entry name" value="NFYA_HAP2_2"/>
    <property type="match status" value="1"/>
</dbReference>
<comment type="subunit">
    <text evidence="6">Heterotrimer.</text>
</comment>
<dbReference type="EMBL" id="JANBPY010001284">
    <property type="protein sequence ID" value="KAJ1960709.1"/>
    <property type="molecule type" value="Genomic_DNA"/>
</dbReference>
<feature type="compositionally biased region" description="Basic residues" evidence="7">
    <location>
        <begin position="154"/>
        <end position="166"/>
    </location>
</feature>
<dbReference type="Pfam" id="PF02045">
    <property type="entry name" value="CBFB_NFYA"/>
    <property type="match status" value="1"/>
</dbReference>
<keyword evidence="5 6" id="KW-0539">Nucleus</keyword>
<dbReference type="Gene3D" id="6.10.250.2430">
    <property type="match status" value="1"/>
</dbReference>
<keyword evidence="3 6" id="KW-0238">DNA-binding</keyword>
<dbReference type="PANTHER" id="PTHR12632">
    <property type="entry name" value="TRANSCRIPTION FACTOR NF-Y ALPHA-RELATED"/>
    <property type="match status" value="1"/>
</dbReference>
<keyword evidence="2 6" id="KW-0805">Transcription regulation</keyword>
<accession>A0A9W8E2A0</accession>
<keyword evidence="4 6" id="KW-0804">Transcription</keyword>